<organism evidence="1 2">
    <name type="scientific">Muriicola jejuensis</name>
    <dbReference type="NCBI Taxonomy" id="504488"/>
    <lineage>
        <taxon>Bacteria</taxon>
        <taxon>Pseudomonadati</taxon>
        <taxon>Bacteroidota</taxon>
        <taxon>Flavobacteriia</taxon>
        <taxon>Flavobacteriales</taxon>
        <taxon>Flavobacteriaceae</taxon>
        <taxon>Muriicola</taxon>
    </lineage>
</organism>
<name>A0A6P0UFE8_9FLAO</name>
<dbReference type="AlphaFoldDB" id="A0A6P0UFE8"/>
<dbReference type="Proteomes" id="UP000468443">
    <property type="component" value="Unassembled WGS sequence"/>
</dbReference>
<evidence type="ECO:0000313" key="1">
    <source>
        <dbReference type="EMBL" id="NER10619.1"/>
    </source>
</evidence>
<proteinExistence type="predicted"/>
<dbReference type="EMBL" id="JAABOP010000002">
    <property type="protein sequence ID" value="NER10619.1"/>
    <property type="molecule type" value="Genomic_DNA"/>
</dbReference>
<comment type="caution">
    <text evidence="1">The sequence shown here is derived from an EMBL/GenBank/DDBJ whole genome shotgun (WGS) entry which is preliminary data.</text>
</comment>
<sequence length="130" mass="14109">MLDPAVSAQLVTDLAVSGTWVIQSYIDSGTDETSDYNGYIFTFNADGSLVADNGSTTVTGTWSVTTDDSSDDDDYDSMDDIDFNIFFSAPPAFEELTDDWDIASRSSNRIELIDISGGDGSTDILVFERN</sequence>
<accession>A0A6P0UFE8</accession>
<protein>
    <recommendedName>
        <fullName evidence="3">META domain-containing protein</fullName>
    </recommendedName>
</protein>
<evidence type="ECO:0000313" key="2">
    <source>
        <dbReference type="Proteomes" id="UP000468443"/>
    </source>
</evidence>
<gene>
    <name evidence="1" type="ORF">GWK09_08830</name>
</gene>
<reference evidence="1 2" key="1">
    <citation type="submission" date="2020-01" db="EMBL/GenBank/DDBJ databases">
        <title>Muriicola jejuensis KCTC 22299.</title>
        <authorList>
            <person name="Wang G."/>
        </authorList>
    </citation>
    <scope>NUCLEOTIDE SEQUENCE [LARGE SCALE GENOMIC DNA]</scope>
    <source>
        <strain evidence="1 2">KCTC 22299</strain>
    </source>
</reference>
<evidence type="ECO:0008006" key="3">
    <source>
        <dbReference type="Google" id="ProtNLM"/>
    </source>
</evidence>
<keyword evidence="2" id="KW-1185">Reference proteome</keyword>